<proteinExistence type="predicted"/>
<organism evidence="16 17">
    <name type="scientific">Hyphococcus flavus</name>
    <dbReference type="NCBI Taxonomy" id="1866326"/>
    <lineage>
        <taxon>Bacteria</taxon>
        <taxon>Pseudomonadati</taxon>
        <taxon>Pseudomonadota</taxon>
        <taxon>Alphaproteobacteria</taxon>
        <taxon>Parvularculales</taxon>
        <taxon>Parvularculaceae</taxon>
        <taxon>Hyphococcus</taxon>
    </lineage>
</organism>
<comment type="subcellular location">
    <subcellularLocation>
        <location evidence="2">Cell inner membrane</location>
        <topology evidence="2">Multi-pass membrane protein</topology>
    </subcellularLocation>
</comment>
<sequence>MQDKREQIEEAAQSAEQAAQAAEAAAANATGNAETAAAAAEQARTIADQLAILAAASPISDFVFLLTIFILAIFVGYYVVWSVTPALHTPLMSVTNAISSVVIVGALIALGADLTESAAGGWSKALGFAGVALASVNIFGGFLVTQRMLAMYKKKER</sequence>
<evidence type="ECO:0000256" key="8">
    <source>
        <dbReference type="ARBA" id="ARBA00022967"/>
    </source>
</evidence>
<keyword evidence="5" id="KW-0997">Cell inner membrane</keyword>
<accession>A0AAE9ZIA2</accession>
<comment type="function">
    <text evidence="1">The transhydrogenation between NADH and NADP is coupled to respiration and ATP hydrolysis and functions as a proton pump across the membrane.</text>
</comment>
<dbReference type="GO" id="GO:0008750">
    <property type="term" value="F:proton-translocating NAD(P)+ transhydrogenase activity"/>
    <property type="evidence" value="ECO:0007669"/>
    <property type="project" value="UniProtKB-EC"/>
</dbReference>
<feature type="domain" description="NAD(P) transhydrogenase alpha subunit C-terminal" evidence="15">
    <location>
        <begin position="66"/>
        <end position="154"/>
    </location>
</feature>
<evidence type="ECO:0000256" key="14">
    <source>
        <dbReference type="SAM" id="Phobius"/>
    </source>
</evidence>
<dbReference type="EC" id="7.1.1.1" evidence="3"/>
<evidence type="ECO:0000256" key="6">
    <source>
        <dbReference type="ARBA" id="ARBA00022692"/>
    </source>
</evidence>
<dbReference type="PANTHER" id="PTHR10160:SF19">
    <property type="entry name" value="PROTON-TRANSLOCATING NAD(P)(+) TRANSHYDROGENASE"/>
    <property type="match status" value="1"/>
</dbReference>
<comment type="catalytic activity">
    <reaction evidence="12">
        <text>NAD(+) + NADPH + H(+)(in) = NADH + NADP(+) + H(+)(out)</text>
        <dbReference type="Rhea" id="RHEA:47992"/>
        <dbReference type="ChEBI" id="CHEBI:15378"/>
        <dbReference type="ChEBI" id="CHEBI:57540"/>
        <dbReference type="ChEBI" id="CHEBI:57783"/>
        <dbReference type="ChEBI" id="CHEBI:57945"/>
        <dbReference type="ChEBI" id="CHEBI:58349"/>
        <dbReference type="EC" id="7.1.1.1"/>
    </reaction>
</comment>
<keyword evidence="9 14" id="KW-1133">Transmembrane helix</keyword>
<dbReference type="KEGG" id="hfl:PUV54_15960"/>
<evidence type="ECO:0000259" key="15">
    <source>
        <dbReference type="Pfam" id="PF12769"/>
    </source>
</evidence>
<gene>
    <name evidence="16" type="ORF">PUV54_15960</name>
</gene>
<protein>
    <recommendedName>
        <fullName evidence="3">proton-translocating NAD(P)(+) transhydrogenase</fullName>
        <ecNumber evidence="3">7.1.1.1</ecNumber>
    </recommendedName>
</protein>
<dbReference type="GO" id="GO:0006740">
    <property type="term" value="P:NADPH regeneration"/>
    <property type="evidence" value="ECO:0007669"/>
    <property type="project" value="TreeGrafter"/>
</dbReference>
<keyword evidence="8" id="KW-1278">Translocase</keyword>
<evidence type="ECO:0000313" key="16">
    <source>
        <dbReference type="EMBL" id="WDI31446.1"/>
    </source>
</evidence>
<keyword evidence="4" id="KW-1003">Cell membrane</keyword>
<evidence type="ECO:0000256" key="12">
    <source>
        <dbReference type="ARBA" id="ARBA00048202"/>
    </source>
</evidence>
<dbReference type="Pfam" id="PF12769">
    <property type="entry name" value="PNTB_4TM"/>
    <property type="match status" value="1"/>
</dbReference>
<dbReference type="Proteomes" id="UP001214043">
    <property type="component" value="Chromosome"/>
</dbReference>
<evidence type="ECO:0000256" key="13">
    <source>
        <dbReference type="SAM" id="Coils"/>
    </source>
</evidence>
<evidence type="ECO:0000256" key="11">
    <source>
        <dbReference type="ARBA" id="ARBA00023136"/>
    </source>
</evidence>
<dbReference type="EMBL" id="CP118166">
    <property type="protein sequence ID" value="WDI31446.1"/>
    <property type="molecule type" value="Genomic_DNA"/>
</dbReference>
<dbReference type="AlphaFoldDB" id="A0AAE9ZIA2"/>
<evidence type="ECO:0000256" key="2">
    <source>
        <dbReference type="ARBA" id="ARBA00004429"/>
    </source>
</evidence>
<feature type="transmembrane region" description="Helical" evidence="14">
    <location>
        <begin position="124"/>
        <end position="145"/>
    </location>
</feature>
<evidence type="ECO:0000256" key="10">
    <source>
        <dbReference type="ARBA" id="ARBA00023027"/>
    </source>
</evidence>
<evidence type="ECO:0000256" key="3">
    <source>
        <dbReference type="ARBA" id="ARBA00012943"/>
    </source>
</evidence>
<dbReference type="RefSeq" id="WP_274493335.1">
    <property type="nucleotide sequence ID" value="NZ_CP118166.1"/>
</dbReference>
<feature type="coiled-coil region" evidence="13">
    <location>
        <begin position="1"/>
        <end position="32"/>
    </location>
</feature>
<keyword evidence="17" id="KW-1185">Reference proteome</keyword>
<keyword evidence="13" id="KW-0175">Coiled coil</keyword>
<keyword evidence="7" id="KW-0521">NADP</keyword>
<reference evidence="16" key="1">
    <citation type="submission" date="2023-02" db="EMBL/GenBank/DDBJ databases">
        <title>Genome sequence of Hyphococcus flavus.</title>
        <authorList>
            <person name="Rong J.-C."/>
            <person name="Zhao Q."/>
            <person name="Yi M."/>
            <person name="Wu J.-Y."/>
        </authorList>
    </citation>
    <scope>NUCLEOTIDE SEQUENCE</scope>
    <source>
        <strain evidence="16">MCCC 1K03223</strain>
    </source>
</reference>
<dbReference type="InterPro" id="IPR024605">
    <property type="entry name" value="NADP_transhyd_a_C"/>
</dbReference>
<evidence type="ECO:0000313" key="17">
    <source>
        <dbReference type="Proteomes" id="UP001214043"/>
    </source>
</evidence>
<keyword evidence="11 14" id="KW-0472">Membrane</keyword>
<dbReference type="GO" id="GO:0050661">
    <property type="term" value="F:NADP binding"/>
    <property type="evidence" value="ECO:0007669"/>
    <property type="project" value="TreeGrafter"/>
</dbReference>
<keyword evidence="6 14" id="KW-0812">Transmembrane</keyword>
<evidence type="ECO:0000256" key="9">
    <source>
        <dbReference type="ARBA" id="ARBA00022989"/>
    </source>
</evidence>
<name>A0AAE9ZIA2_9PROT</name>
<evidence type="ECO:0000256" key="4">
    <source>
        <dbReference type="ARBA" id="ARBA00022475"/>
    </source>
</evidence>
<evidence type="ECO:0000256" key="7">
    <source>
        <dbReference type="ARBA" id="ARBA00022857"/>
    </source>
</evidence>
<feature type="transmembrane region" description="Helical" evidence="14">
    <location>
        <begin position="62"/>
        <end position="81"/>
    </location>
</feature>
<keyword evidence="10" id="KW-0520">NAD</keyword>
<evidence type="ECO:0000256" key="1">
    <source>
        <dbReference type="ARBA" id="ARBA00003943"/>
    </source>
</evidence>
<evidence type="ECO:0000256" key="5">
    <source>
        <dbReference type="ARBA" id="ARBA00022519"/>
    </source>
</evidence>
<feature type="transmembrane region" description="Helical" evidence="14">
    <location>
        <begin position="93"/>
        <end position="112"/>
    </location>
</feature>
<dbReference type="GO" id="GO:0005886">
    <property type="term" value="C:plasma membrane"/>
    <property type="evidence" value="ECO:0007669"/>
    <property type="project" value="UniProtKB-SubCell"/>
</dbReference>
<dbReference type="PANTHER" id="PTHR10160">
    <property type="entry name" value="NAD(P) TRANSHYDROGENASE"/>
    <property type="match status" value="1"/>
</dbReference>